<evidence type="ECO:0000256" key="1">
    <source>
        <dbReference type="SAM" id="MobiDB-lite"/>
    </source>
</evidence>
<reference evidence="3" key="2">
    <citation type="submission" date="2013-04" db="EMBL/GenBank/DDBJ databases">
        <title>Genomic mechanisms accounting for the adaptation to parasitism in nematode-trapping fungi.</title>
        <authorList>
            <person name="Ahren D.G."/>
        </authorList>
    </citation>
    <scope>NUCLEOTIDE SEQUENCE [LARGE SCALE GENOMIC DNA]</scope>
    <source>
        <strain evidence="3">CBS 200.50</strain>
    </source>
</reference>
<dbReference type="eggNOG" id="ENOG502SNCM">
    <property type="taxonomic scope" value="Eukaryota"/>
</dbReference>
<sequence>MTITNVKSLPDFKLIPYKQPPTATTSSTTSASTSTSQPVHPNSPLKILRTSSWTYCGPLLNLDSDDINFPPSYHTWHDATVSPNSNLADNPTTHTDRKLITLLKPFLVFAHEFIRSTGLEHYWLTIRATLPTDDYNLPRWHTDDDFFDTSTLASSGGMRSPGSASSTSVAGAALNHISKFLTSATSTASSNSSSASNDESSYRNKRTQWKLAGTLIGPGTLFADDGSSARNVQRAVKLEVKNTCAEHTCTSVVCLGCASMAEHVREKIAERLKDSKVVQAGEGDCCFFKVGQKEGAVHSEPKMQCERVFVNIVPGKEEELREVMSRWGMEEFPRAWCLGIPLGFEL</sequence>
<feature type="compositionally biased region" description="Low complexity" evidence="1">
    <location>
        <begin position="22"/>
        <end position="36"/>
    </location>
</feature>
<dbReference type="HOGENOM" id="CLU_871454_0_0_1"/>
<organism evidence="2 3">
    <name type="scientific">Dactylellina haptotyla (strain CBS 200.50)</name>
    <name type="common">Nematode-trapping fungus</name>
    <name type="synonym">Monacrosporium haptotylum</name>
    <dbReference type="NCBI Taxonomy" id="1284197"/>
    <lineage>
        <taxon>Eukaryota</taxon>
        <taxon>Fungi</taxon>
        <taxon>Dikarya</taxon>
        <taxon>Ascomycota</taxon>
        <taxon>Pezizomycotina</taxon>
        <taxon>Orbiliomycetes</taxon>
        <taxon>Orbiliales</taxon>
        <taxon>Orbiliaceae</taxon>
        <taxon>Dactylellina</taxon>
    </lineage>
</organism>
<keyword evidence="3" id="KW-1185">Reference proteome</keyword>
<name>S8A4M0_DACHA</name>
<dbReference type="OMA" id="NNQSHYW"/>
<reference evidence="2 3" key="1">
    <citation type="journal article" date="2013" name="PLoS Genet.">
        <title>Genomic mechanisms accounting for the adaptation to parasitism in nematode-trapping fungi.</title>
        <authorList>
            <person name="Meerupati T."/>
            <person name="Andersson K.M."/>
            <person name="Friman E."/>
            <person name="Kumar D."/>
            <person name="Tunlid A."/>
            <person name="Ahren D."/>
        </authorList>
    </citation>
    <scope>NUCLEOTIDE SEQUENCE [LARGE SCALE GENOMIC DNA]</scope>
    <source>
        <strain evidence="2 3">CBS 200.50</strain>
    </source>
</reference>
<dbReference type="OrthoDB" id="10261951at2759"/>
<evidence type="ECO:0000313" key="3">
    <source>
        <dbReference type="Proteomes" id="UP000015100"/>
    </source>
</evidence>
<dbReference type="Proteomes" id="UP000015100">
    <property type="component" value="Unassembled WGS sequence"/>
</dbReference>
<gene>
    <name evidence="2" type="ORF">H072_8387</name>
</gene>
<accession>S8A4M0</accession>
<comment type="caution">
    <text evidence="2">The sequence shown here is derived from an EMBL/GenBank/DDBJ whole genome shotgun (WGS) entry which is preliminary data.</text>
</comment>
<dbReference type="AlphaFoldDB" id="S8A4M0"/>
<evidence type="ECO:0000313" key="2">
    <source>
        <dbReference type="EMBL" id="EPS37945.1"/>
    </source>
</evidence>
<dbReference type="EMBL" id="AQGS01000598">
    <property type="protein sequence ID" value="EPS37945.1"/>
    <property type="molecule type" value="Genomic_DNA"/>
</dbReference>
<protein>
    <submittedName>
        <fullName evidence="2">Uncharacterized protein</fullName>
    </submittedName>
</protein>
<feature type="region of interest" description="Disordered" evidence="1">
    <location>
        <begin position="17"/>
        <end position="42"/>
    </location>
</feature>
<proteinExistence type="predicted"/>